<evidence type="ECO:0008006" key="10">
    <source>
        <dbReference type="Google" id="ProtNLM"/>
    </source>
</evidence>
<gene>
    <name evidence="8" type="ORF">CALMAC_LOCUS15968</name>
</gene>
<feature type="compositionally biased region" description="Basic residues" evidence="7">
    <location>
        <begin position="108"/>
        <end position="117"/>
    </location>
</feature>
<evidence type="ECO:0000256" key="6">
    <source>
        <dbReference type="SAM" id="Coils"/>
    </source>
</evidence>
<evidence type="ECO:0000256" key="1">
    <source>
        <dbReference type="ARBA" id="ARBA00004123"/>
    </source>
</evidence>
<dbReference type="Proteomes" id="UP000410492">
    <property type="component" value="Unassembled WGS sequence"/>
</dbReference>
<keyword evidence="6" id="KW-0175">Coiled coil</keyword>
<keyword evidence="2" id="KW-0479">Metal-binding</keyword>
<protein>
    <recommendedName>
        <fullName evidence="10">GATA zinc finger domain-containing protein 1</fullName>
    </recommendedName>
</protein>
<evidence type="ECO:0000256" key="2">
    <source>
        <dbReference type="ARBA" id="ARBA00022723"/>
    </source>
</evidence>
<dbReference type="GO" id="GO:0008270">
    <property type="term" value="F:zinc ion binding"/>
    <property type="evidence" value="ECO:0007669"/>
    <property type="project" value="UniProtKB-KW"/>
</dbReference>
<sequence>MVRWSENILYLIFECSLAYSNFPSNMPLKGRVVCLKCEATESPMWTNAENLGVLCLDCVNETKNNLKLELEEEEEDDHKTTRKRTRATRSYKTRLNPFAVPKTPTPKGRGRRGLAKKTPVKAPAAVATTITSDYIFYKGSYIQIGDIVSVKDEEGDTYYAQIKGLLTDQYCEKSAVLTWLLPTQESPNPNEAFDPATYIMGPEEDISRSLDCLEFVMHAPSDYYKSKTTPYPTIHAPARPGYIWTSLDTIKEFCTPRC</sequence>
<evidence type="ECO:0000256" key="5">
    <source>
        <dbReference type="ARBA" id="ARBA00023242"/>
    </source>
</evidence>
<organism evidence="8 9">
    <name type="scientific">Callosobruchus maculatus</name>
    <name type="common">Southern cowpea weevil</name>
    <name type="synonym">Pulse bruchid</name>
    <dbReference type="NCBI Taxonomy" id="64391"/>
    <lineage>
        <taxon>Eukaryota</taxon>
        <taxon>Metazoa</taxon>
        <taxon>Ecdysozoa</taxon>
        <taxon>Arthropoda</taxon>
        <taxon>Hexapoda</taxon>
        <taxon>Insecta</taxon>
        <taxon>Pterygota</taxon>
        <taxon>Neoptera</taxon>
        <taxon>Endopterygota</taxon>
        <taxon>Coleoptera</taxon>
        <taxon>Polyphaga</taxon>
        <taxon>Cucujiformia</taxon>
        <taxon>Chrysomeloidea</taxon>
        <taxon>Chrysomelidae</taxon>
        <taxon>Bruchinae</taxon>
        <taxon>Bruchini</taxon>
        <taxon>Callosobruchus</taxon>
    </lineage>
</organism>
<proteinExistence type="predicted"/>
<dbReference type="GO" id="GO:0005634">
    <property type="term" value="C:nucleus"/>
    <property type="evidence" value="ECO:0007669"/>
    <property type="project" value="UniProtKB-SubCell"/>
</dbReference>
<dbReference type="EMBL" id="CAACVG010011075">
    <property type="protein sequence ID" value="VEN57320.1"/>
    <property type="molecule type" value="Genomic_DNA"/>
</dbReference>
<dbReference type="PANTHER" id="PTHR13340:SF2">
    <property type="entry name" value="GATA ZINC FINGER DOMAIN-CONTAINING PROTEIN 1"/>
    <property type="match status" value="1"/>
</dbReference>
<evidence type="ECO:0000313" key="8">
    <source>
        <dbReference type="EMBL" id="VEN57320.1"/>
    </source>
</evidence>
<dbReference type="AlphaFoldDB" id="A0A653DAU1"/>
<feature type="region of interest" description="Disordered" evidence="7">
    <location>
        <begin position="97"/>
        <end position="117"/>
    </location>
</feature>
<dbReference type="OrthoDB" id="9994231at2759"/>
<evidence type="ECO:0000256" key="4">
    <source>
        <dbReference type="ARBA" id="ARBA00022833"/>
    </source>
</evidence>
<dbReference type="InterPro" id="IPR039050">
    <property type="entry name" value="GATAD1"/>
</dbReference>
<keyword evidence="5" id="KW-0539">Nucleus</keyword>
<evidence type="ECO:0000256" key="7">
    <source>
        <dbReference type="SAM" id="MobiDB-lite"/>
    </source>
</evidence>
<evidence type="ECO:0000256" key="3">
    <source>
        <dbReference type="ARBA" id="ARBA00022771"/>
    </source>
</evidence>
<keyword evidence="3" id="KW-0863">Zinc-finger</keyword>
<dbReference type="GO" id="GO:0006325">
    <property type="term" value="P:chromatin organization"/>
    <property type="evidence" value="ECO:0007669"/>
    <property type="project" value="TreeGrafter"/>
</dbReference>
<accession>A0A653DAU1</accession>
<keyword evidence="4" id="KW-0862">Zinc</keyword>
<reference evidence="8 9" key="1">
    <citation type="submission" date="2019-01" db="EMBL/GenBank/DDBJ databases">
        <authorList>
            <person name="Sayadi A."/>
        </authorList>
    </citation>
    <scope>NUCLEOTIDE SEQUENCE [LARGE SCALE GENOMIC DNA]</scope>
</reference>
<dbReference type="PANTHER" id="PTHR13340">
    <property type="entry name" value="GATA ZINC FINGER DOMAIN-CONTAINING"/>
    <property type="match status" value="1"/>
</dbReference>
<comment type="subcellular location">
    <subcellularLocation>
        <location evidence="1">Nucleus</location>
    </subcellularLocation>
</comment>
<name>A0A653DAU1_CALMS</name>
<feature type="coiled-coil region" evidence="6">
    <location>
        <begin position="56"/>
        <end position="83"/>
    </location>
</feature>
<evidence type="ECO:0000313" key="9">
    <source>
        <dbReference type="Proteomes" id="UP000410492"/>
    </source>
</evidence>
<keyword evidence="9" id="KW-1185">Reference proteome</keyword>